<keyword evidence="3" id="KW-1185">Reference proteome</keyword>
<evidence type="ECO:0000313" key="2">
    <source>
        <dbReference type="EMBL" id="GLL03728.1"/>
    </source>
</evidence>
<reference evidence="2" key="1">
    <citation type="journal article" date="2014" name="Int. J. Syst. Evol. Microbiol.">
        <title>Complete genome sequence of Corynebacterium casei LMG S-19264T (=DSM 44701T), isolated from a smear-ripened cheese.</title>
        <authorList>
            <consortium name="US DOE Joint Genome Institute (JGI-PGF)"/>
            <person name="Walter F."/>
            <person name="Albersmeier A."/>
            <person name="Kalinowski J."/>
            <person name="Ruckert C."/>
        </authorList>
    </citation>
    <scope>NUCLEOTIDE SEQUENCE</scope>
    <source>
        <strain evidence="2">VKM Ac-1321</strain>
    </source>
</reference>
<feature type="region of interest" description="Disordered" evidence="1">
    <location>
        <begin position="21"/>
        <end position="87"/>
    </location>
</feature>
<feature type="compositionally biased region" description="Low complexity" evidence="1">
    <location>
        <begin position="21"/>
        <end position="33"/>
    </location>
</feature>
<protein>
    <submittedName>
        <fullName evidence="2">Uncharacterized protein</fullName>
    </submittedName>
</protein>
<organism evidence="2 3">
    <name type="scientific">Dactylosporangium matsuzakiense</name>
    <dbReference type="NCBI Taxonomy" id="53360"/>
    <lineage>
        <taxon>Bacteria</taxon>
        <taxon>Bacillati</taxon>
        <taxon>Actinomycetota</taxon>
        <taxon>Actinomycetes</taxon>
        <taxon>Micromonosporales</taxon>
        <taxon>Micromonosporaceae</taxon>
        <taxon>Dactylosporangium</taxon>
    </lineage>
</organism>
<comment type="caution">
    <text evidence="2">The sequence shown here is derived from an EMBL/GenBank/DDBJ whole genome shotgun (WGS) entry which is preliminary data.</text>
</comment>
<accession>A0A9W6KLL6</accession>
<dbReference type="EMBL" id="BSFP01000037">
    <property type="protein sequence ID" value="GLL03728.1"/>
    <property type="molecule type" value="Genomic_DNA"/>
</dbReference>
<sequence>MHHRSDAAWLVPALPARWGAPASRAAEPAPALPRDGRRTVRRHRHPARRHTSTDAPDLYRQVAARDRSTPSTAVHARGRRAATATGVADAHIERQHIMSTAFDDRPEHAPGGVDAAPPIPLWLADRPVVAGLAVPWITGRGLDGRHLFGALDPHRRLQAITEHRCQICGRPLDWRSILLLRLRDLPRRGTAEPALDPVCAAYTAAACPMIAGRMARHRSSPASLGHGISSIVDQPARLGAPAEPWFAVWLDDYTTTTDDTGGLIASYAHLRPRRIRPITWRLPPHFG</sequence>
<dbReference type="Proteomes" id="UP001143480">
    <property type="component" value="Unassembled WGS sequence"/>
</dbReference>
<proteinExistence type="predicted"/>
<gene>
    <name evidence="2" type="ORF">GCM10017581_054740</name>
</gene>
<dbReference type="AlphaFoldDB" id="A0A9W6KLL6"/>
<name>A0A9W6KLL6_9ACTN</name>
<evidence type="ECO:0000256" key="1">
    <source>
        <dbReference type="SAM" id="MobiDB-lite"/>
    </source>
</evidence>
<evidence type="ECO:0000313" key="3">
    <source>
        <dbReference type="Proteomes" id="UP001143480"/>
    </source>
</evidence>
<reference evidence="2" key="2">
    <citation type="submission" date="2023-01" db="EMBL/GenBank/DDBJ databases">
        <authorList>
            <person name="Sun Q."/>
            <person name="Evtushenko L."/>
        </authorList>
    </citation>
    <scope>NUCLEOTIDE SEQUENCE</scope>
    <source>
        <strain evidence="2">VKM Ac-1321</strain>
    </source>
</reference>
<feature type="compositionally biased region" description="Basic residues" evidence="1">
    <location>
        <begin position="39"/>
        <end position="50"/>
    </location>
</feature>